<evidence type="ECO:0000313" key="2">
    <source>
        <dbReference type="Proteomes" id="UP000604117"/>
    </source>
</evidence>
<dbReference type="InterPro" id="IPR006764">
    <property type="entry name" value="SAM_dep_MeTrfase_SAV2177_type"/>
</dbReference>
<gene>
    <name evidence="1" type="ORF">Asi02nite_19410</name>
</gene>
<dbReference type="InterPro" id="IPR029063">
    <property type="entry name" value="SAM-dependent_MTases_sf"/>
</dbReference>
<evidence type="ECO:0000313" key="1">
    <source>
        <dbReference type="EMBL" id="GIF72423.1"/>
    </source>
</evidence>
<dbReference type="EMBL" id="BONE01000011">
    <property type="protein sequence ID" value="GIF72423.1"/>
    <property type="molecule type" value="Genomic_DNA"/>
</dbReference>
<dbReference type="Pfam" id="PF04672">
    <property type="entry name" value="Methyltransf_19"/>
    <property type="match status" value="1"/>
</dbReference>
<reference evidence="1 2" key="1">
    <citation type="submission" date="2021-01" db="EMBL/GenBank/DDBJ databases">
        <title>Whole genome shotgun sequence of Asanoa siamensis NBRC 107932.</title>
        <authorList>
            <person name="Komaki H."/>
            <person name="Tamura T."/>
        </authorList>
    </citation>
    <scope>NUCLEOTIDE SEQUENCE [LARGE SCALE GENOMIC DNA]</scope>
    <source>
        <strain evidence="1 2">NBRC 107932</strain>
    </source>
</reference>
<evidence type="ECO:0008006" key="3">
    <source>
        <dbReference type="Google" id="ProtNLM"/>
    </source>
</evidence>
<name>A0ABQ4CM99_9ACTN</name>
<sequence length="263" mass="28078">MPDARGMTGVDFDSPHSARIWNYWLGGTDNFPVDRAVGDEILELLPDVATLARASRGFLERAVTFLASAGVRQFLDIGTGLPTANNTHQVAQAVAPSSRVVYVDNDPLVLVHARTLLTGTVEGATAYVEADLRDPARILTEATHTLDFSQPVAVTLMGILHHVTDTSEAHSILATLLAAVPPGSYLALSHATNVIHGAASDEVVRQWNEVGGEPLVLRSPGEIEAFCTGLDILPPGVVSVSRWRPTGETPPEVDEFGVVARKH</sequence>
<organism evidence="1 2">
    <name type="scientific">Asanoa siamensis</name>
    <dbReference type="NCBI Taxonomy" id="926357"/>
    <lineage>
        <taxon>Bacteria</taxon>
        <taxon>Bacillati</taxon>
        <taxon>Actinomycetota</taxon>
        <taxon>Actinomycetes</taxon>
        <taxon>Micromonosporales</taxon>
        <taxon>Micromonosporaceae</taxon>
        <taxon>Asanoa</taxon>
    </lineage>
</organism>
<dbReference type="Gene3D" id="3.40.50.150">
    <property type="entry name" value="Vaccinia Virus protein VP39"/>
    <property type="match status" value="1"/>
</dbReference>
<proteinExistence type="predicted"/>
<dbReference type="Proteomes" id="UP000604117">
    <property type="component" value="Unassembled WGS sequence"/>
</dbReference>
<accession>A0ABQ4CM99</accession>
<dbReference type="SUPFAM" id="SSF53335">
    <property type="entry name" value="S-adenosyl-L-methionine-dependent methyltransferases"/>
    <property type="match status" value="1"/>
</dbReference>
<protein>
    <recommendedName>
        <fullName evidence="3">S-adenosyl methyltransferase</fullName>
    </recommendedName>
</protein>
<comment type="caution">
    <text evidence="1">The sequence shown here is derived from an EMBL/GenBank/DDBJ whole genome shotgun (WGS) entry which is preliminary data.</text>
</comment>
<keyword evidence="2" id="KW-1185">Reference proteome</keyword>
<dbReference type="PIRSF" id="PIRSF017393">
    <property type="entry name" value="MTase_SAV2177"/>
    <property type="match status" value="1"/>
</dbReference>